<keyword evidence="1" id="KW-0732">Signal</keyword>
<organism evidence="2 3">
    <name type="scientific">Trichostrongylus colubriformis</name>
    <name type="common">Black scour worm</name>
    <dbReference type="NCBI Taxonomy" id="6319"/>
    <lineage>
        <taxon>Eukaryota</taxon>
        <taxon>Metazoa</taxon>
        <taxon>Ecdysozoa</taxon>
        <taxon>Nematoda</taxon>
        <taxon>Chromadorea</taxon>
        <taxon>Rhabditida</taxon>
        <taxon>Rhabditina</taxon>
        <taxon>Rhabditomorpha</taxon>
        <taxon>Strongyloidea</taxon>
        <taxon>Trichostrongylidae</taxon>
        <taxon>Trichostrongylus</taxon>
    </lineage>
</organism>
<feature type="signal peptide" evidence="1">
    <location>
        <begin position="1"/>
        <end position="17"/>
    </location>
</feature>
<evidence type="ECO:0000313" key="2">
    <source>
        <dbReference type="EMBL" id="KAK5964131.1"/>
    </source>
</evidence>
<dbReference type="EMBL" id="WIXE01026180">
    <property type="protein sequence ID" value="KAK5964131.1"/>
    <property type="molecule type" value="Genomic_DNA"/>
</dbReference>
<dbReference type="Proteomes" id="UP001331761">
    <property type="component" value="Unassembled WGS sequence"/>
</dbReference>
<protein>
    <submittedName>
        <fullName evidence="2">Uncharacterized protein</fullName>
    </submittedName>
</protein>
<dbReference type="AlphaFoldDB" id="A0AAN8EMC7"/>
<name>A0AAN8EMC7_TRICO</name>
<gene>
    <name evidence="2" type="ORF">GCK32_009970</name>
</gene>
<evidence type="ECO:0000256" key="1">
    <source>
        <dbReference type="SAM" id="SignalP"/>
    </source>
</evidence>
<reference evidence="2 3" key="1">
    <citation type="submission" date="2019-10" db="EMBL/GenBank/DDBJ databases">
        <title>Assembly and Annotation for the nematode Trichostrongylus colubriformis.</title>
        <authorList>
            <person name="Martin J."/>
        </authorList>
    </citation>
    <scope>NUCLEOTIDE SEQUENCE [LARGE SCALE GENOMIC DNA]</scope>
    <source>
        <strain evidence="2">G859</strain>
        <tissue evidence="2">Whole worm</tissue>
    </source>
</reference>
<keyword evidence="3" id="KW-1185">Reference proteome</keyword>
<accession>A0AAN8EMC7</accession>
<comment type="caution">
    <text evidence="2">The sequence shown here is derived from an EMBL/GenBank/DDBJ whole genome shotgun (WGS) entry which is preliminary data.</text>
</comment>
<proteinExistence type="predicted"/>
<feature type="chain" id="PRO_5042849195" evidence="1">
    <location>
        <begin position="18"/>
        <end position="178"/>
    </location>
</feature>
<sequence>MHRVVLLVLVAARGVVADEEIKEDVAAAYYSPPQSEPSYGYEQPPYQPPSYQPPQYYQPQMMLPPFALPTYDVAYCSVFASFPLVGAKKHHRDHRRRGGPGMRKFERQSCRNTALFSWKSCDTCCKISSRVNEKVPISSITGALFVFDPDMDFNRPSHDFEDGKEKALQCVCCAPKVY</sequence>
<evidence type="ECO:0000313" key="3">
    <source>
        <dbReference type="Proteomes" id="UP001331761"/>
    </source>
</evidence>